<proteinExistence type="predicted"/>
<dbReference type="GO" id="GO:0005975">
    <property type="term" value="P:carbohydrate metabolic process"/>
    <property type="evidence" value="ECO:0007669"/>
    <property type="project" value="InterPro"/>
</dbReference>
<dbReference type="RefSeq" id="WP_110125430.1">
    <property type="nucleotide sequence ID" value="NZ_QHLY01000005.1"/>
</dbReference>
<dbReference type="OrthoDB" id="9791139at2"/>
<keyword evidence="3" id="KW-1185">Reference proteome</keyword>
<dbReference type="PROSITE" id="PS01161">
    <property type="entry name" value="GLC_GALNAC_ISOMERASE"/>
    <property type="match status" value="1"/>
</dbReference>
<dbReference type="GO" id="GO:0006044">
    <property type="term" value="P:N-acetylglucosamine metabolic process"/>
    <property type="evidence" value="ECO:0007669"/>
    <property type="project" value="InterPro"/>
</dbReference>
<dbReference type="Gene3D" id="3.40.50.1360">
    <property type="match status" value="1"/>
</dbReference>
<dbReference type="InterPro" id="IPR018321">
    <property type="entry name" value="Glucosamine6P_isomerase_CS"/>
</dbReference>
<organism evidence="2 3">
    <name type="scientific">Cryobacterium arcticum</name>
    <dbReference type="NCBI Taxonomy" id="670052"/>
    <lineage>
        <taxon>Bacteria</taxon>
        <taxon>Bacillati</taxon>
        <taxon>Actinomycetota</taxon>
        <taxon>Actinomycetes</taxon>
        <taxon>Micrococcales</taxon>
        <taxon>Microbacteriaceae</taxon>
        <taxon>Cryobacterium</taxon>
    </lineage>
</organism>
<dbReference type="Proteomes" id="UP000246722">
    <property type="component" value="Unassembled WGS sequence"/>
</dbReference>
<dbReference type="InterPro" id="IPR006148">
    <property type="entry name" value="Glc/Gal-6P_isomerase"/>
</dbReference>
<dbReference type="Pfam" id="PF01182">
    <property type="entry name" value="Glucosamine_iso"/>
    <property type="match status" value="1"/>
</dbReference>
<dbReference type="InterPro" id="IPR052960">
    <property type="entry name" value="GlcN6P_deaminase-like"/>
</dbReference>
<protein>
    <submittedName>
        <fullName evidence="2">Glucosamine-6-phosphate deaminase</fullName>
    </submittedName>
</protein>
<evidence type="ECO:0000259" key="1">
    <source>
        <dbReference type="Pfam" id="PF01182"/>
    </source>
</evidence>
<feature type="domain" description="Glucosamine/galactosamine-6-phosphate isomerase" evidence="1">
    <location>
        <begin position="13"/>
        <end position="222"/>
    </location>
</feature>
<comment type="caution">
    <text evidence="2">The sequence shown here is derived from an EMBL/GenBank/DDBJ whole genome shotgun (WGS) entry which is preliminary data.</text>
</comment>
<dbReference type="InterPro" id="IPR037171">
    <property type="entry name" value="NagB/RpiA_transferase-like"/>
</dbReference>
<accession>A0A318A3G9</accession>
<dbReference type="PANTHER" id="PTHR42892">
    <property type="entry name" value="GLUCOSAMINE-6-PHOSPHATE DEAMINASE-LIKE PROTEIN BT_0258-RELATED"/>
    <property type="match status" value="1"/>
</dbReference>
<name>A0A318A3G9_9MICO</name>
<evidence type="ECO:0000313" key="2">
    <source>
        <dbReference type="EMBL" id="PXA71907.1"/>
    </source>
</evidence>
<gene>
    <name evidence="2" type="ORF">CTB96_03035</name>
</gene>
<dbReference type="GO" id="GO:0004342">
    <property type="term" value="F:glucosamine-6-phosphate deaminase activity"/>
    <property type="evidence" value="ECO:0007669"/>
    <property type="project" value="InterPro"/>
</dbReference>
<dbReference type="EMBL" id="QHLY01000005">
    <property type="protein sequence ID" value="PXA71907.1"/>
    <property type="molecule type" value="Genomic_DNA"/>
</dbReference>
<dbReference type="PANTHER" id="PTHR42892:SF1">
    <property type="entry name" value="GLUCOSAMINE-6-PHOSPHATE ISOMERASE"/>
    <property type="match status" value="1"/>
</dbReference>
<dbReference type="SUPFAM" id="SSF100950">
    <property type="entry name" value="NagB/RpiA/CoA transferase-like"/>
    <property type="match status" value="1"/>
</dbReference>
<dbReference type="AlphaFoldDB" id="A0A318A3G9"/>
<evidence type="ECO:0000313" key="3">
    <source>
        <dbReference type="Proteomes" id="UP000246722"/>
    </source>
</evidence>
<sequence>MKLVIETDAVAVSRTAAAVLLGTMTHDRRVNLSLTAGATPVGTYALVAPVLAANPSAYDNVHFYNFDELPLPGQDRGMTMSALDEQFYGPAGIRPQNLHELTPESEGDIRADLAGNGGLDLILMGVGSDGHFCGNMPGVTRFDADIYQFPIPTDAPWYADFASHFDTPESVPTRAVTFGAPMVNRAKRAVLIVTGAGKADALAAALTGPVTPELPASILQTHPDLLVIADQAAAAALPTR</sequence>
<reference evidence="2 3" key="1">
    <citation type="submission" date="2018-05" db="EMBL/GenBank/DDBJ databases">
        <title>Genetic diversity of glacier-inhabiting Cryobacterium bacteria in China and description of Cryobacterium mengkeensis sp. nov. and Arthrobacter glacialis sp. nov.</title>
        <authorList>
            <person name="Liu Q."/>
            <person name="Xin Y.-H."/>
        </authorList>
    </citation>
    <scope>NUCLEOTIDE SEQUENCE [LARGE SCALE GENOMIC DNA]</scope>
    <source>
        <strain evidence="2 3">SK-1</strain>
    </source>
</reference>